<name>A0A918GBG0_9PSEU</name>
<comment type="caution">
    <text evidence="3">The sequence shown here is derived from an EMBL/GenBank/DDBJ whole genome shotgun (WGS) entry which is preliminary data.</text>
</comment>
<dbReference type="Proteomes" id="UP000660680">
    <property type="component" value="Unassembled WGS sequence"/>
</dbReference>
<protein>
    <submittedName>
        <fullName evidence="3">Uncharacterized protein</fullName>
    </submittedName>
</protein>
<organism evidence="3 4">
    <name type="scientific">Actinokineospora fastidiosa</name>
    <dbReference type="NCBI Taxonomy" id="1816"/>
    <lineage>
        <taxon>Bacteria</taxon>
        <taxon>Bacillati</taxon>
        <taxon>Actinomycetota</taxon>
        <taxon>Actinomycetes</taxon>
        <taxon>Pseudonocardiales</taxon>
        <taxon>Pseudonocardiaceae</taxon>
        <taxon>Actinokineospora</taxon>
    </lineage>
</organism>
<dbReference type="AlphaFoldDB" id="A0A918GBG0"/>
<evidence type="ECO:0000313" key="3">
    <source>
        <dbReference type="EMBL" id="GGS27675.1"/>
    </source>
</evidence>
<reference evidence="3" key="1">
    <citation type="journal article" date="2014" name="Int. J. Syst. Evol. Microbiol.">
        <title>Complete genome sequence of Corynebacterium casei LMG S-19264T (=DSM 44701T), isolated from a smear-ripened cheese.</title>
        <authorList>
            <consortium name="US DOE Joint Genome Institute (JGI-PGF)"/>
            <person name="Walter F."/>
            <person name="Albersmeier A."/>
            <person name="Kalinowski J."/>
            <person name="Ruckert C."/>
        </authorList>
    </citation>
    <scope>NUCLEOTIDE SEQUENCE</scope>
    <source>
        <strain evidence="3">JCM 3276</strain>
    </source>
</reference>
<evidence type="ECO:0000256" key="2">
    <source>
        <dbReference type="SAM" id="SignalP"/>
    </source>
</evidence>
<keyword evidence="4" id="KW-1185">Reference proteome</keyword>
<feature type="chain" id="PRO_5039707858" evidence="2">
    <location>
        <begin position="28"/>
        <end position="154"/>
    </location>
</feature>
<keyword evidence="2" id="KW-0732">Signal</keyword>
<gene>
    <name evidence="3" type="ORF">GCM10010171_20560</name>
</gene>
<feature type="compositionally biased region" description="Low complexity" evidence="1">
    <location>
        <begin position="44"/>
        <end position="62"/>
    </location>
</feature>
<proteinExistence type="predicted"/>
<dbReference type="EMBL" id="BMRB01000002">
    <property type="protein sequence ID" value="GGS27675.1"/>
    <property type="molecule type" value="Genomic_DNA"/>
</dbReference>
<feature type="signal peptide" evidence="2">
    <location>
        <begin position="1"/>
        <end position="27"/>
    </location>
</feature>
<dbReference type="RefSeq" id="WP_189210210.1">
    <property type="nucleotide sequence ID" value="NZ_BMRB01000002.1"/>
</dbReference>
<feature type="region of interest" description="Disordered" evidence="1">
    <location>
        <begin position="30"/>
        <end position="154"/>
    </location>
</feature>
<sequence>MTMRRPWLVATATLALAGFGTTAVALADAGEAHDREPVGAIELADASPESADSPTASPADSANTPDRSDPSPESADSPTPSVNDSPESTDSDASPTARTSPSGGSGLDSADSPATRVVRPKVESADSPARRPAPPVDSADSPWQADTSADSPHD</sequence>
<accession>A0A918GBG0</accession>
<feature type="compositionally biased region" description="Polar residues" evidence="1">
    <location>
        <begin position="74"/>
        <end position="102"/>
    </location>
</feature>
<reference evidence="3" key="2">
    <citation type="submission" date="2020-09" db="EMBL/GenBank/DDBJ databases">
        <authorList>
            <person name="Sun Q."/>
            <person name="Ohkuma M."/>
        </authorList>
    </citation>
    <scope>NUCLEOTIDE SEQUENCE</scope>
    <source>
        <strain evidence="3">JCM 3276</strain>
    </source>
</reference>
<feature type="compositionally biased region" description="Polar residues" evidence="1">
    <location>
        <begin position="144"/>
        <end position="154"/>
    </location>
</feature>
<evidence type="ECO:0000256" key="1">
    <source>
        <dbReference type="SAM" id="MobiDB-lite"/>
    </source>
</evidence>
<evidence type="ECO:0000313" key="4">
    <source>
        <dbReference type="Proteomes" id="UP000660680"/>
    </source>
</evidence>